<sequence length="517" mass="60257">MAVDPVRNNTSEINVETTKVGQISNGVDLSVIIPSRNEIFLNQTIKDILSQAVTNIEIIVAIDEKWPDEIVQDKKVTYLHPGVPMGMRHGINSCAAIARGTYLMKTDGHCLFAPGFDKVLIENHLEDNWVQIPRRYSLDGQNWKVDRHRRYRDYHFLCYPQKGKDPKDGDDGMHGVEWPQRTYERSDPKYDIDDTMGMQGSCWFMTKNHFDNFLHGLNEKDYGNIAQEGEEICNKTWLGGGAVKVNKKTWYAHLHKGKLYGRMYHLDIKSEVRGHNWSAEYWMNNRWPERVHNINWLINKFWPVPTWPEKWKELYYAGQKRIDSDLSQLGLLAYKYGSDKCPQLGHHHYTPVYYNLFKDKRETVKKVLEIGVGSPQNMLHLSHYIKGASLYMWRDFFPKAQIFGADILPELVFKDDRIETFQTDQSKKEDLDNLIAKTGTDIDLVVDDGSHNPKDQVLTCLTLMPKLKKEVIYVIEDVADTGIIDELKKKYNVFYEKFRHKYGWCDRLVIVTKSKSK</sequence>
<dbReference type="InterPro" id="IPR001173">
    <property type="entry name" value="Glyco_trans_2-like"/>
</dbReference>
<dbReference type="AlphaFoldDB" id="A0A1F8BBS5"/>
<dbReference type="SUPFAM" id="SSF53448">
    <property type="entry name" value="Nucleotide-diphospho-sugar transferases"/>
    <property type="match status" value="1"/>
</dbReference>
<proteinExistence type="predicted"/>
<dbReference type="InterPro" id="IPR029063">
    <property type="entry name" value="SAM-dependent_MTases_sf"/>
</dbReference>
<dbReference type="InterPro" id="IPR029044">
    <property type="entry name" value="Nucleotide-diphossugar_trans"/>
</dbReference>
<dbReference type="EMBL" id="MGHC01000005">
    <property type="protein sequence ID" value="OGM60825.1"/>
    <property type="molecule type" value="Genomic_DNA"/>
</dbReference>
<dbReference type="SUPFAM" id="SSF53335">
    <property type="entry name" value="S-adenosyl-L-methionine-dependent methyltransferases"/>
    <property type="match status" value="1"/>
</dbReference>
<dbReference type="Pfam" id="PF00535">
    <property type="entry name" value="Glycos_transf_2"/>
    <property type="match status" value="1"/>
</dbReference>
<dbReference type="Gene3D" id="3.90.550.10">
    <property type="entry name" value="Spore Coat Polysaccharide Biosynthesis Protein SpsA, Chain A"/>
    <property type="match status" value="1"/>
</dbReference>
<name>A0A1F8BBS5_9BACT</name>
<reference evidence="2 3" key="1">
    <citation type="journal article" date="2016" name="Nat. Commun.">
        <title>Thousands of microbial genomes shed light on interconnected biogeochemical processes in an aquifer system.</title>
        <authorList>
            <person name="Anantharaman K."/>
            <person name="Brown C.T."/>
            <person name="Hug L.A."/>
            <person name="Sharon I."/>
            <person name="Castelle C.J."/>
            <person name="Probst A.J."/>
            <person name="Thomas B.C."/>
            <person name="Singh A."/>
            <person name="Wilkins M.J."/>
            <person name="Karaoz U."/>
            <person name="Brodie E.L."/>
            <person name="Williams K.H."/>
            <person name="Hubbard S.S."/>
            <person name="Banfield J.F."/>
        </authorList>
    </citation>
    <scope>NUCLEOTIDE SEQUENCE [LARGE SCALE GENOMIC DNA]</scope>
</reference>
<gene>
    <name evidence="2" type="ORF">A3A75_00120</name>
</gene>
<evidence type="ECO:0000313" key="3">
    <source>
        <dbReference type="Proteomes" id="UP000179018"/>
    </source>
</evidence>
<comment type="caution">
    <text evidence="2">The sequence shown here is derived from an EMBL/GenBank/DDBJ whole genome shotgun (WGS) entry which is preliminary data.</text>
</comment>
<feature type="domain" description="Glycosyltransferase 2-like" evidence="1">
    <location>
        <begin position="30"/>
        <end position="173"/>
    </location>
</feature>
<dbReference type="Proteomes" id="UP000179018">
    <property type="component" value="Unassembled WGS sequence"/>
</dbReference>
<dbReference type="STRING" id="1802516.A3A75_00120"/>
<accession>A0A1F8BBS5</accession>
<evidence type="ECO:0000313" key="2">
    <source>
        <dbReference type="EMBL" id="OGM60825.1"/>
    </source>
</evidence>
<dbReference type="Gene3D" id="3.40.50.150">
    <property type="entry name" value="Vaccinia Virus protein VP39"/>
    <property type="match status" value="1"/>
</dbReference>
<organism evidence="2 3">
    <name type="scientific">Candidatus Woesebacteria bacterium RIFCSPLOWO2_01_FULL_39_10</name>
    <dbReference type="NCBI Taxonomy" id="1802516"/>
    <lineage>
        <taxon>Bacteria</taxon>
        <taxon>Candidatus Woeseibacteriota</taxon>
    </lineage>
</organism>
<dbReference type="CDD" id="cd00761">
    <property type="entry name" value="Glyco_tranf_GTA_type"/>
    <property type="match status" value="1"/>
</dbReference>
<protein>
    <recommendedName>
        <fullName evidence="1">Glycosyltransferase 2-like domain-containing protein</fullName>
    </recommendedName>
</protein>
<evidence type="ECO:0000259" key="1">
    <source>
        <dbReference type="Pfam" id="PF00535"/>
    </source>
</evidence>